<sequence length="129" mass="14562">MFVHPVTSPEVLNEMMGKNYLLVFFPKAHVSTDLEFRQDTRPLCTHLISEGLTNYTALRGSLVAYLQQTRGVKISHGVAFFKRGILKKELEGFDEEKFKKTLEEFDSLNPSDPPKPSQQPIGSCTCTVL</sequence>
<keyword evidence="2" id="KW-1185">Reference proteome</keyword>
<gene>
    <name evidence="1" type="ORF">IWW36_001329</name>
</gene>
<reference evidence="1" key="1">
    <citation type="submission" date="2022-07" db="EMBL/GenBank/DDBJ databases">
        <title>Phylogenomic reconstructions and comparative analyses of Kickxellomycotina fungi.</title>
        <authorList>
            <person name="Reynolds N.K."/>
            <person name="Stajich J.E."/>
            <person name="Barry K."/>
            <person name="Grigoriev I.V."/>
            <person name="Crous P."/>
            <person name="Smith M.E."/>
        </authorList>
    </citation>
    <scope>NUCLEOTIDE SEQUENCE</scope>
    <source>
        <strain evidence="1">NRRL 1566</strain>
    </source>
</reference>
<name>A0A9W8M0Y8_9FUNG</name>
<dbReference type="Proteomes" id="UP001139887">
    <property type="component" value="Unassembled WGS sequence"/>
</dbReference>
<protein>
    <submittedName>
        <fullName evidence="1">Uncharacterized protein</fullName>
    </submittedName>
</protein>
<dbReference type="AlphaFoldDB" id="A0A9W8M0Y8"/>
<comment type="caution">
    <text evidence="1">The sequence shown here is derived from an EMBL/GenBank/DDBJ whole genome shotgun (WGS) entry which is preliminary data.</text>
</comment>
<accession>A0A9W8M0Y8</accession>
<proteinExistence type="predicted"/>
<organism evidence="1 2">
    <name type="scientific">Coemansia brasiliensis</name>
    <dbReference type="NCBI Taxonomy" id="2650707"/>
    <lineage>
        <taxon>Eukaryota</taxon>
        <taxon>Fungi</taxon>
        <taxon>Fungi incertae sedis</taxon>
        <taxon>Zoopagomycota</taxon>
        <taxon>Kickxellomycotina</taxon>
        <taxon>Kickxellomycetes</taxon>
        <taxon>Kickxellales</taxon>
        <taxon>Kickxellaceae</taxon>
        <taxon>Coemansia</taxon>
    </lineage>
</organism>
<dbReference type="EMBL" id="JANBUW010000016">
    <property type="protein sequence ID" value="KAJ2851190.1"/>
    <property type="molecule type" value="Genomic_DNA"/>
</dbReference>
<evidence type="ECO:0000313" key="2">
    <source>
        <dbReference type="Proteomes" id="UP001139887"/>
    </source>
</evidence>
<dbReference type="OrthoDB" id="5511689at2759"/>
<evidence type="ECO:0000313" key="1">
    <source>
        <dbReference type="EMBL" id="KAJ2851190.1"/>
    </source>
</evidence>